<keyword evidence="2" id="KW-1185">Reference proteome</keyword>
<reference evidence="1 2" key="1">
    <citation type="submission" date="2019-12" db="EMBL/GenBank/DDBJ databases">
        <authorList>
            <person name="Kim Y.S."/>
        </authorList>
    </citation>
    <scope>NUCLEOTIDE SEQUENCE [LARGE SCALE GENOMIC DNA]</scope>
    <source>
        <strain evidence="1 2">MMS17-SY077</strain>
    </source>
</reference>
<dbReference type="Proteomes" id="UP000438182">
    <property type="component" value="Unassembled WGS sequence"/>
</dbReference>
<name>A0A6I4NXX7_9MICO</name>
<organism evidence="1 2">
    <name type="scientific">Agromyces seonyuensis</name>
    <dbReference type="NCBI Taxonomy" id="2662446"/>
    <lineage>
        <taxon>Bacteria</taxon>
        <taxon>Bacillati</taxon>
        <taxon>Actinomycetota</taxon>
        <taxon>Actinomycetes</taxon>
        <taxon>Micrococcales</taxon>
        <taxon>Microbacteriaceae</taxon>
        <taxon>Agromyces</taxon>
    </lineage>
</organism>
<sequence>MTTILDRERPRAVRRPVATPLDVAVRGLEFVPVARGLWRVMTDAGTIRGHIQRIASDGGERFEARRVRPDGASVPLGSFWSARDAVECFR</sequence>
<evidence type="ECO:0000313" key="2">
    <source>
        <dbReference type="Proteomes" id="UP000438182"/>
    </source>
</evidence>
<dbReference type="EMBL" id="WSTA01000005">
    <property type="protein sequence ID" value="MWB97375.1"/>
    <property type="molecule type" value="Genomic_DNA"/>
</dbReference>
<accession>A0A6I4NXX7</accession>
<comment type="caution">
    <text evidence="1">The sequence shown here is derived from an EMBL/GenBank/DDBJ whole genome shotgun (WGS) entry which is preliminary data.</text>
</comment>
<protein>
    <recommendedName>
        <fullName evidence="3">DNA mismatch repair protein</fullName>
    </recommendedName>
</protein>
<proteinExistence type="predicted"/>
<evidence type="ECO:0000313" key="1">
    <source>
        <dbReference type="EMBL" id="MWB97375.1"/>
    </source>
</evidence>
<dbReference type="RefSeq" id="WP_160422719.1">
    <property type="nucleotide sequence ID" value="NZ_WSTA01000005.1"/>
</dbReference>
<gene>
    <name evidence="1" type="ORF">GB864_02205</name>
</gene>
<evidence type="ECO:0008006" key="3">
    <source>
        <dbReference type="Google" id="ProtNLM"/>
    </source>
</evidence>
<dbReference type="AlphaFoldDB" id="A0A6I4NXX7"/>